<evidence type="ECO:0000256" key="6">
    <source>
        <dbReference type="ARBA" id="ARBA00023004"/>
    </source>
</evidence>
<evidence type="ECO:0000256" key="2">
    <source>
        <dbReference type="ARBA" id="ARBA00022448"/>
    </source>
</evidence>
<evidence type="ECO:0000259" key="10">
    <source>
        <dbReference type="PROSITE" id="PS51085"/>
    </source>
</evidence>
<proteinExistence type="inferred from homology"/>
<evidence type="ECO:0000256" key="5">
    <source>
        <dbReference type="ARBA" id="ARBA00022982"/>
    </source>
</evidence>
<keyword evidence="12" id="KW-1185">Reference proteome</keyword>
<gene>
    <name evidence="11" type="ORF">Naga_100047g16</name>
</gene>
<keyword evidence="2" id="KW-0813">Transport</keyword>
<keyword evidence="9" id="KW-0732">Signal</keyword>
<keyword evidence="4" id="KW-0479">Metal-binding</keyword>
<evidence type="ECO:0000256" key="3">
    <source>
        <dbReference type="ARBA" id="ARBA00022714"/>
    </source>
</evidence>
<dbReference type="PROSITE" id="PS51085">
    <property type="entry name" value="2FE2S_FER_2"/>
    <property type="match status" value="1"/>
</dbReference>
<comment type="caution">
    <text evidence="11">The sequence shown here is derived from an EMBL/GenBank/DDBJ whole genome shotgun (WGS) entry which is preliminary data.</text>
</comment>
<dbReference type="CDD" id="cd00207">
    <property type="entry name" value="fer2"/>
    <property type="match status" value="1"/>
</dbReference>
<feature type="domain" description="2Fe-2S ferredoxin-type" evidence="10">
    <location>
        <begin position="94"/>
        <end position="191"/>
    </location>
</feature>
<keyword evidence="7" id="KW-0411">Iron-sulfur</keyword>
<evidence type="ECO:0000256" key="1">
    <source>
        <dbReference type="ARBA" id="ARBA00007874"/>
    </source>
</evidence>
<accession>W7TUL4</accession>
<sequence>MREGFLLLVLLLLSSTSQAFLQPAIQHEQNSKSHRSLFQQGRFHSPAALHASPPKRLTVTEQLQLSPNRWKRNGQPLEPGVGGIWPGKPDAKKYKVTVVDPRTKTNYTMDVPEDRYIFFAFEDSGVDLPMVNGKRMCRNGCCTTCAVKMKEGKVKMEAALGLLRDMKNKGYALSCCSLPRSDIVCELQDEDEVYEVGKRPNTILLAVTVRLNYFKMLF</sequence>
<dbReference type="InterPro" id="IPR012675">
    <property type="entry name" value="Beta-grasp_dom_sf"/>
</dbReference>
<dbReference type="OrthoDB" id="1885901at2759"/>
<name>W7TUL4_9STRA</name>
<dbReference type="Pfam" id="PF00111">
    <property type="entry name" value="Fer2"/>
    <property type="match status" value="1"/>
</dbReference>
<dbReference type="PANTHER" id="PTHR43112">
    <property type="entry name" value="FERREDOXIN"/>
    <property type="match status" value="1"/>
</dbReference>
<evidence type="ECO:0000313" key="11">
    <source>
        <dbReference type="EMBL" id="EWM24316.1"/>
    </source>
</evidence>
<dbReference type="GO" id="GO:0046872">
    <property type="term" value="F:metal ion binding"/>
    <property type="evidence" value="ECO:0007669"/>
    <property type="project" value="UniProtKB-KW"/>
</dbReference>
<feature type="chain" id="PRO_5004901133" evidence="9">
    <location>
        <begin position="20"/>
        <end position="218"/>
    </location>
</feature>
<protein>
    <submittedName>
        <fullName evidence="11">Ferredoxin (2fe-2s)</fullName>
    </submittedName>
</protein>
<reference evidence="11 12" key="1">
    <citation type="journal article" date="2014" name="Mol. Plant">
        <title>Chromosome Scale Genome Assembly and Transcriptome Profiling of Nannochloropsis gaditana in Nitrogen Depletion.</title>
        <authorList>
            <person name="Corteggiani Carpinelli E."/>
            <person name="Telatin A."/>
            <person name="Vitulo N."/>
            <person name="Forcato C."/>
            <person name="D'Angelo M."/>
            <person name="Schiavon R."/>
            <person name="Vezzi A."/>
            <person name="Giacometti G.M."/>
            <person name="Morosinotto T."/>
            <person name="Valle G."/>
        </authorList>
    </citation>
    <scope>NUCLEOTIDE SEQUENCE [LARGE SCALE GENOMIC DNA]</scope>
    <source>
        <strain evidence="11 12">B-31</strain>
    </source>
</reference>
<evidence type="ECO:0000256" key="7">
    <source>
        <dbReference type="ARBA" id="ARBA00023014"/>
    </source>
</evidence>
<dbReference type="GO" id="GO:0051537">
    <property type="term" value="F:2 iron, 2 sulfur cluster binding"/>
    <property type="evidence" value="ECO:0007669"/>
    <property type="project" value="UniProtKB-KW"/>
</dbReference>
<evidence type="ECO:0000256" key="9">
    <source>
        <dbReference type="SAM" id="SignalP"/>
    </source>
</evidence>
<dbReference type="InterPro" id="IPR036010">
    <property type="entry name" value="2Fe-2S_ferredoxin-like_sf"/>
</dbReference>
<dbReference type="PANTHER" id="PTHR43112:SF10">
    <property type="entry name" value="FERREDOXIN C 2, CHLOROPLASTIC"/>
    <property type="match status" value="1"/>
</dbReference>
<comment type="cofactor">
    <cofactor evidence="8">
        <name>[2Fe-2S] cluster</name>
        <dbReference type="ChEBI" id="CHEBI:190135"/>
    </cofactor>
</comment>
<dbReference type="SUPFAM" id="SSF54292">
    <property type="entry name" value="2Fe-2S ferredoxin-like"/>
    <property type="match status" value="1"/>
</dbReference>
<dbReference type="EMBL" id="AZIL01001305">
    <property type="protein sequence ID" value="EWM24316.1"/>
    <property type="molecule type" value="Genomic_DNA"/>
</dbReference>
<feature type="signal peptide" evidence="9">
    <location>
        <begin position="1"/>
        <end position="19"/>
    </location>
</feature>
<dbReference type="Proteomes" id="UP000019335">
    <property type="component" value="Chromosome 14"/>
</dbReference>
<dbReference type="InterPro" id="IPR001041">
    <property type="entry name" value="2Fe-2S_ferredoxin-type"/>
</dbReference>
<evidence type="ECO:0000256" key="8">
    <source>
        <dbReference type="ARBA" id="ARBA00034078"/>
    </source>
</evidence>
<evidence type="ECO:0000256" key="4">
    <source>
        <dbReference type="ARBA" id="ARBA00022723"/>
    </source>
</evidence>
<keyword evidence="6" id="KW-0408">Iron</keyword>
<dbReference type="AlphaFoldDB" id="W7TUL4"/>
<dbReference type="Gene3D" id="3.10.20.30">
    <property type="match status" value="1"/>
</dbReference>
<keyword evidence="5" id="KW-0249">Electron transport</keyword>
<evidence type="ECO:0000313" key="12">
    <source>
        <dbReference type="Proteomes" id="UP000019335"/>
    </source>
</evidence>
<comment type="similarity">
    <text evidence="1">Belongs to the 2Fe2S plant-type ferredoxin family.</text>
</comment>
<keyword evidence="3" id="KW-0001">2Fe-2S</keyword>
<organism evidence="11 12">
    <name type="scientific">Nannochloropsis gaditana</name>
    <dbReference type="NCBI Taxonomy" id="72520"/>
    <lineage>
        <taxon>Eukaryota</taxon>
        <taxon>Sar</taxon>
        <taxon>Stramenopiles</taxon>
        <taxon>Ochrophyta</taxon>
        <taxon>Eustigmatophyceae</taxon>
        <taxon>Eustigmatales</taxon>
        <taxon>Monodopsidaceae</taxon>
        <taxon>Nannochloropsis</taxon>
    </lineage>
</organism>